<protein>
    <recommendedName>
        <fullName evidence="3">DNA mismatch repair protein MutL</fullName>
    </recommendedName>
</protein>
<dbReference type="RefSeq" id="WP_124296529.1">
    <property type="nucleotide sequence ID" value="NZ_BDES01000078.1"/>
</dbReference>
<comment type="caution">
    <text evidence="1">The sequence shown here is derived from an EMBL/GenBank/DDBJ whole genome shotgun (WGS) entry which is preliminary data.</text>
</comment>
<gene>
    <name evidence="1" type="ORF">NBRC3188_2929</name>
</gene>
<evidence type="ECO:0000313" key="1">
    <source>
        <dbReference type="EMBL" id="GCD54232.1"/>
    </source>
</evidence>
<name>A0A401WXY4_ACEPA</name>
<proteinExistence type="predicted"/>
<sequence length="876" mass="100371">MSVRNNRIPVLQGGENVNQKENNWRLDLFKHGIKTAEILEFTVDPAIIVHIIYNQGGNEAKAILELVMNSIDAGATSIRIDFNEHGFTCIDNGKGFASREEIEKHFQRFGTPHIVGDARFGRYRLGRGQIMAFAKTKWLTQNWEMVVDIPSTGLVFSLRPVKDNFPGCHITGEWYAHKEEWERREILRELKKQLRYLDMTIEINGVKVGKEQFRERWDHEDDLAYYRIEERSGAMDIFNMGIFVKHEPSRLWGAGGVILSKKAIALNTSRTEVMQELCPVWSSISEKMESLIEQDERTRRKNIWTIERKERALSKILDIHPDTLELFRDAPVISLVGHSKAISIGTFLFGRKILLGTNQTDYKFKKLAICESRTDLPDAETVAAMYPDIAVIHPSTFLEVFGSHSSYDFMSILMDAQLAAFSKSSSIGDLCHENSYALRMRGSYDVKQREIELADFRTLCRTIDRRTRILNPSQCLKGEELRVWGAFKLPIKKFAERVRILMDPLNDQGVEIMIGTSQSAEAWTDGGSCVFLSVDLVKKLCSNPVQHAQRLFQIVEHEMVHSHGGGDQTLNAEHDFNFYKRFHDITLAAAPLRQTMIRKGLKAYRYTLNMRRGKIADDGWYRRTCRYRVKPKSCDREVALFLDILVLRMSLIGDYDLPLGKDALKVDEDIISIIEQRFRSETSATPPPKSADEVLTEALYLAGVHSGKNAKEHEDPDWGYTAEALRSAFDKLLENACFTWLAHQALADMKIMELCKSAVWHGRSLYLSDLHDQYGEKLTAEQLVDNFKSWLNRKCTVDKMAPAQSPDQWCIDRNKYEEELGESLKKLRQKFGEAPPPLSAIIPEARNMLFRVDIADSMLRYLARLASKNAKDRNLN</sequence>
<organism evidence="1 2">
    <name type="scientific">Acetobacter pasteurianus NBRC 3188</name>
    <dbReference type="NCBI Taxonomy" id="1226663"/>
    <lineage>
        <taxon>Bacteria</taxon>
        <taxon>Pseudomonadati</taxon>
        <taxon>Pseudomonadota</taxon>
        <taxon>Alphaproteobacteria</taxon>
        <taxon>Acetobacterales</taxon>
        <taxon>Acetobacteraceae</taxon>
        <taxon>Acetobacter</taxon>
    </lineage>
</organism>
<accession>A0A401WXY4</accession>
<evidence type="ECO:0008006" key="3">
    <source>
        <dbReference type="Google" id="ProtNLM"/>
    </source>
</evidence>
<dbReference type="Gene3D" id="3.30.565.10">
    <property type="entry name" value="Histidine kinase-like ATPase, C-terminal domain"/>
    <property type="match status" value="1"/>
</dbReference>
<evidence type="ECO:0000313" key="2">
    <source>
        <dbReference type="Proteomes" id="UP000287300"/>
    </source>
</evidence>
<dbReference type="Pfam" id="PF13589">
    <property type="entry name" value="HATPase_c_3"/>
    <property type="match status" value="1"/>
</dbReference>
<dbReference type="EMBL" id="BDES01000078">
    <property type="protein sequence ID" value="GCD54232.1"/>
    <property type="molecule type" value="Genomic_DNA"/>
</dbReference>
<dbReference type="SUPFAM" id="SSF55874">
    <property type="entry name" value="ATPase domain of HSP90 chaperone/DNA topoisomerase II/histidine kinase"/>
    <property type="match status" value="1"/>
</dbReference>
<dbReference type="Proteomes" id="UP000287300">
    <property type="component" value="Unassembled WGS sequence"/>
</dbReference>
<reference evidence="1 2" key="1">
    <citation type="submission" date="2016-06" db="EMBL/GenBank/DDBJ databases">
        <title>Acetobacter pasteurianus NBRC 3188 whole genome sequencing project.</title>
        <authorList>
            <person name="Matsutani M."/>
            <person name="Shiwa Y."/>
            <person name="Okamoto-Kainuma A."/>
            <person name="Ishikawa M."/>
            <person name="Koizumi Y."/>
            <person name="Yoshikawa H."/>
            <person name="Yakushi T."/>
            <person name="Matsushita K."/>
        </authorList>
    </citation>
    <scope>NUCLEOTIDE SEQUENCE [LARGE SCALE GENOMIC DNA]</scope>
    <source>
        <strain evidence="1 2">NBRC 3188</strain>
    </source>
</reference>
<dbReference type="InterPro" id="IPR036890">
    <property type="entry name" value="HATPase_C_sf"/>
</dbReference>
<dbReference type="AlphaFoldDB" id="A0A401WXY4"/>